<evidence type="ECO:0000313" key="2">
    <source>
        <dbReference type="EMBL" id="KAF9059237.1"/>
    </source>
</evidence>
<dbReference type="AlphaFoldDB" id="A0A9P5TYE8"/>
<reference evidence="2" key="1">
    <citation type="submission" date="2020-11" db="EMBL/GenBank/DDBJ databases">
        <authorList>
            <consortium name="DOE Joint Genome Institute"/>
            <person name="Ahrendt S."/>
            <person name="Riley R."/>
            <person name="Andreopoulos W."/>
            <person name="Labutti K."/>
            <person name="Pangilinan J."/>
            <person name="Ruiz-Duenas F.J."/>
            <person name="Barrasa J.M."/>
            <person name="Sanchez-Garcia M."/>
            <person name="Camarero S."/>
            <person name="Miyauchi S."/>
            <person name="Serrano A."/>
            <person name="Linde D."/>
            <person name="Babiker R."/>
            <person name="Drula E."/>
            <person name="Ayuso-Fernandez I."/>
            <person name="Pacheco R."/>
            <person name="Padilla G."/>
            <person name="Ferreira P."/>
            <person name="Barriuso J."/>
            <person name="Kellner H."/>
            <person name="Castanera R."/>
            <person name="Alfaro M."/>
            <person name="Ramirez L."/>
            <person name="Pisabarro A.G."/>
            <person name="Kuo A."/>
            <person name="Tritt A."/>
            <person name="Lipzen A."/>
            <person name="He G."/>
            <person name="Yan M."/>
            <person name="Ng V."/>
            <person name="Cullen D."/>
            <person name="Martin F."/>
            <person name="Rosso M.-N."/>
            <person name="Henrissat B."/>
            <person name="Hibbett D."/>
            <person name="Martinez A.T."/>
            <person name="Grigoriev I.V."/>
        </authorList>
    </citation>
    <scope>NUCLEOTIDE SEQUENCE</scope>
    <source>
        <strain evidence="2">AH 40177</strain>
    </source>
</reference>
<organism evidence="2 3">
    <name type="scientific">Rhodocollybia butyracea</name>
    <dbReference type="NCBI Taxonomy" id="206335"/>
    <lineage>
        <taxon>Eukaryota</taxon>
        <taxon>Fungi</taxon>
        <taxon>Dikarya</taxon>
        <taxon>Basidiomycota</taxon>
        <taxon>Agaricomycotina</taxon>
        <taxon>Agaricomycetes</taxon>
        <taxon>Agaricomycetidae</taxon>
        <taxon>Agaricales</taxon>
        <taxon>Marasmiineae</taxon>
        <taxon>Omphalotaceae</taxon>
        <taxon>Rhodocollybia</taxon>
    </lineage>
</organism>
<proteinExistence type="predicted"/>
<keyword evidence="1" id="KW-0732">Signal</keyword>
<evidence type="ECO:0000313" key="3">
    <source>
        <dbReference type="Proteomes" id="UP000772434"/>
    </source>
</evidence>
<name>A0A9P5TYE8_9AGAR</name>
<evidence type="ECO:0000256" key="1">
    <source>
        <dbReference type="SAM" id="SignalP"/>
    </source>
</evidence>
<protein>
    <submittedName>
        <fullName evidence="2">Uncharacterized protein</fullName>
    </submittedName>
</protein>
<gene>
    <name evidence="2" type="ORF">BDP27DRAFT_1371700</name>
</gene>
<keyword evidence="3" id="KW-1185">Reference proteome</keyword>
<dbReference type="Proteomes" id="UP000772434">
    <property type="component" value="Unassembled WGS sequence"/>
</dbReference>
<comment type="caution">
    <text evidence="2">The sequence shown here is derived from an EMBL/GenBank/DDBJ whole genome shotgun (WGS) entry which is preliminary data.</text>
</comment>
<sequence length="145" mass="14850">MHFKLAFVAATLVTFTAAIPAPPRSPVGPVAPAPPAPPGLPLPIPLPLPLFPVAKPLRRRPLLLPIHPPSVPGVPSLPPVPRQAAPPVSVRPILLLASAATKALGTRLVTMLVNLFPGMSFKLFRESAAASGVKCVAATLGAGDV</sequence>
<feature type="signal peptide" evidence="1">
    <location>
        <begin position="1"/>
        <end position="18"/>
    </location>
</feature>
<accession>A0A9P5TYE8</accession>
<dbReference type="EMBL" id="JADNRY010000315">
    <property type="protein sequence ID" value="KAF9059237.1"/>
    <property type="molecule type" value="Genomic_DNA"/>
</dbReference>
<feature type="chain" id="PRO_5040140322" evidence="1">
    <location>
        <begin position="19"/>
        <end position="145"/>
    </location>
</feature>